<feature type="compositionally biased region" description="Low complexity" evidence="1">
    <location>
        <begin position="667"/>
        <end position="678"/>
    </location>
</feature>
<evidence type="ECO:0000256" key="1">
    <source>
        <dbReference type="SAM" id="MobiDB-lite"/>
    </source>
</evidence>
<dbReference type="Gene3D" id="2.130.10.10">
    <property type="entry name" value="YVTN repeat-like/Quinoprotein amine dehydrogenase"/>
    <property type="match status" value="1"/>
</dbReference>
<dbReference type="SUPFAM" id="SSF50978">
    <property type="entry name" value="WD40 repeat-like"/>
    <property type="match status" value="1"/>
</dbReference>
<dbReference type="InterPro" id="IPR015943">
    <property type="entry name" value="WD40/YVTN_repeat-like_dom_sf"/>
</dbReference>
<accession>A0A2I1D9D9</accession>
<feature type="compositionally biased region" description="Polar residues" evidence="1">
    <location>
        <begin position="974"/>
        <end position="983"/>
    </location>
</feature>
<dbReference type="InterPro" id="IPR001810">
    <property type="entry name" value="F-box_dom"/>
</dbReference>
<comment type="caution">
    <text evidence="3">The sequence shown here is derived from an EMBL/GenBank/DDBJ whole genome shotgun (WGS) entry which is preliminary data.</text>
</comment>
<feature type="region of interest" description="Disordered" evidence="1">
    <location>
        <begin position="942"/>
        <end position="983"/>
    </location>
</feature>
<dbReference type="VEuPathDB" id="FungiDB:P168DRAFT_112643"/>
<feature type="compositionally biased region" description="Polar residues" evidence="1">
    <location>
        <begin position="774"/>
        <end position="784"/>
    </location>
</feature>
<feature type="domain" description="F-box" evidence="2">
    <location>
        <begin position="54"/>
        <end position="100"/>
    </location>
</feature>
<feature type="region of interest" description="Disordered" evidence="1">
    <location>
        <begin position="880"/>
        <end position="909"/>
    </location>
</feature>
<dbReference type="PROSITE" id="PS50181">
    <property type="entry name" value="FBOX"/>
    <property type="match status" value="1"/>
</dbReference>
<dbReference type="InterPro" id="IPR036322">
    <property type="entry name" value="WD40_repeat_dom_sf"/>
</dbReference>
<dbReference type="EMBL" id="MSFM01000003">
    <property type="protein sequence ID" value="PKY06476.1"/>
    <property type="molecule type" value="Genomic_DNA"/>
</dbReference>
<dbReference type="OrthoDB" id="3925024at2759"/>
<dbReference type="RefSeq" id="XP_024695070.1">
    <property type="nucleotide sequence ID" value="XM_024832564.1"/>
</dbReference>
<dbReference type="Pfam" id="PF23749">
    <property type="entry name" value="DUF7165"/>
    <property type="match status" value="1"/>
</dbReference>
<evidence type="ECO:0000259" key="2">
    <source>
        <dbReference type="PROSITE" id="PS50181"/>
    </source>
</evidence>
<evidence type="ECO:0000313" key="4">
    <source>
        <dbReference type="Proteomes" id="UP000234254"/>
    </source>
</evidence>
<reference evidence="3" key="1">
    <citation type="submission" date="2016-12" db="EMBL/GenBank/DDBJ databases">
        <title>The genomes of Aspergillus section Nigri reveals drivers in fungal speciation.</title>
        <authorList>
            <consortium name="DOE Joint Genome Institute"/>
            <person name="Vesth T.C."/>
            <person name="Nybo J."/>
            <person name="Theobald S."/>
            <person name="Brandl J."/>
            <person name="Frisvad J.C."/>
            <person name="Nielsen K.F."/>
            <person name="Lyhne E.K."/>
            <person name="Kogle M.E."/>
            <person name="Kuo A."/>
            <person name="Riley R."/>
            <person name="Clum A."/>
            <person name="Nolan M."/>
            <person name="Lipzen A."/>
            <person name="Salamov A."/>
            <person name="Henrissat B."/>
            <person name="Wiebenga A."/>
            <person name="De vries R.P."/>
            <person name="Grigoriev I.V."/>
            <person name="Mortensen U.H."/>
            <person name="Andersen M.R."/>
            <person name="Baker S.E."/>
        </authorList>
    </citation>
    <scope>NUCLEOTIDE SEQUENCE</scope>
    <source>
        <strain evidence="3">IBT 28561</strain>
    </source>
</reference>
<dbReference type="AlphaFoldDB" id="A0A2I1D9D9"/>
<proteinExistence type="predicted"/>
<feature type="region of interest" description="Disordered" evidence="1">
    <location>
        <begin position="590"/>
        <end position="624"/>
    </location>
</feature>
<feature type="region of interest" description="Disordered" evidence="1">
    <location>
        <begin position="637"/>
        <end position="866"/>
    </location>
</feature>
<dbReference type="InterPro" id="IPR055589">
    <property type="entry name" value="DUF7165"/>
</dbReference>
<feature type="compositionally biased region" description="Basic and acidic residues" evidence="1">
    <location>
        <begin position="758"/>
        <end position="768"/>
    </location>
</feature>
<evidence type="ECO:0000313" key="3">
    <source>
        <dbReference type="EMBL" id="PKY06476.1"/>
    </source>
</evidence>
<sequence>MWRLIMEKDVSLPGAEQLNGHEQLVHVLPFQLPSQPHRRMSLEKTRERTGGQIAALFNRLPRTVIELILYVAEPSTFASLALLNRKWRRISDSYILYDHHLSRCPSFALTQRAFSNSEHPSDLATLKHRFATEIRRNGFAVYFRPRRTLIKLISTSLSSSTAFPQGEAFRFAFSPNAQLILCISSSRIVVLDVTPDRAVVRHELKTWRRPLNATILDDGSILAVVSSTHQVNIYDLSTGDAKLVQNLELNDAPRTLTLSPTGGVLAVAYDDRIEVYAIGQETLVTERRAVRCEGVDSISFSSDGFMLLGSSVGSRTHGLVTITVPFYTDADVEASPRDAQIRMWTSQVLFPDITRGFSHASLLPQHAEGESSWLLGFDREVGAFRAIGASDVNSGTAYFGSPLSSGGAQECQPSLLPTVDGQGELIALGFEDSGLWVFGVPARLDIAPSATSAGAIHAAQRNGHNRALEEPSLTAPNNLPRLRESITRPKWLIDGHQMSDMPGITAASWVRRTTKPPDHRRLVAVAPGGIRPPTLGEEDVPVDGGRVLLLDFDRSPQNGPTVEINIEVGDAEPKMLGEPNPSLDTEVELERRRTHLRRGGPPQRANAPARESYPASLSTPQLSPDLVSRDLSLFSTMPIGSGEGDMSSFPDSPYNNTQPRSGDTLRRAATAAAASRGRYNPQQRQEARRVHDHTPVHPLFQVPHESDADNWVPPPPPYSREPDGPLPDYLRRTLQPSRTEPLRRVSQAPGLFRRSHTTRLEDVSERSSRGSLHRLNTISVSSLASRRRRNTVDSDTDVPNRRPPSSIRRRASSTTQHVQIHEEPAVPPLPEHIPTVFLATPQANHASSPAPAPAPQPDNSPGLWSTAAPSWISAARRASQRFNPIRQSPEDGIRRGSAPGRQPPANDLTNYPYFRSSPNLQVQNPQYVQPQRWYPQYRSGFQRPADRRSQSHDITQLSSPMGPAIQPLSRRVSTEPTFSRSSLASHDIWRRRIEDWNEQTISERSKKRSKCVVM</sequence>
<protein>
    <recommendedName>
        <fullName evidence="2">F-box domain-containing protein</fullName>
    </recommendedName>
</protein>
<name>A0A2I1D9D9_ASPC2</name>
<feature type="compositionally biased region" description="Polar residues" evidence="1">
    <location>
        <begin position="649"/>
        <end position="661"/>
    </location>
</feature>
<keyword evidence="4" id="KW-1185">Reference proteome</keyword>
<dbReference type="GeneID" id="36540085"/>
<dbReference type="Proteomes" id="UP000234254">
    <property type="component" value="Unassembled WGS sequence"/>
</dbReference>
<feature type="compositionally biased region" description="Basic and acidic residues" evidence="1">
    <location>
        <begin position="685"/>
        <end position="695"/>
    </location>
</feature>
<gene>
    <name evidence="3" type="ORF">P168DRAFT_112643</name>
</gene>
<organism evidence="3 4">
    <name type="scientific">Aspergillus campestris (strain IBT 28561)</name>
    <dbReference type="NCBI Taxonomy" id="1392248"/>
    <lineage>
        <taxon>Eukaryota</taxon>
        <taxon>Fungi</taxon>
        <taxon>Dikarya</taxon>
        <taxon>Ascomycota</taxon>
        <taxon>Pezizomycotina</taxon>
        <taxon>Eurotiomycetes</taxon>
        <taxon>Eurotiomycetidae</taxon>
        <taxon>Eurotiales</taxon>
        <taxon>Aspergillaceae</taxon>
        <taxon>Aspergillus</taxon>
        <taxon>Aspergillus subgen. Circumdati</taxon>
    </lineage>
</organism>